<evidence type="ECO:0000313" key="15">
    <source>
        <dbReference type="Proteomes" id="UP000440732"/>
    </source>
</evidence>
<feature type="chain" id="PRO_5036380920" description="RxLR effector protein" evidence="1">
    <location>
        <begin position="21"/>
        <end position="63"/>
    </location>
</feature>
<comment type="caution">
    <text evidence="7">The sequence shown here is derived from an EMBL/GenBank/DDBJ whole genome shotgun (WGS) entry which is preliminary data.</text>
</comment>
<dbReference type="Proteomes" id="UP000429523">
    <property type="component" value="Unassembled WGS sequence"/>
</dbReference>
<dbReference type="EMBL" id="QXFW01000390">
    <property type="protein sequence ID" value="KAE9013791.1"/>
    <property type="molecule type" value="Genomic_DNA"/>
</dbReference>
<dbReference type="Proteomes" id="UP000488956">
    <property type="component" value="Unassembled WGS sequence"/>
</dbReference>
<evidence type="ECO:0000313" key="12">
    <source>
        <dbReference type="Proteomes" id="UP000433483"/>
    </source>
</evidence>
<evidence type="ECO:0000256" key="1">
    <source>
        <dbReference type="SAM" id="SignalP"/>
    </source>
</evidence>
<protein>
    <recommendedName>
        <fullName evidence="20">RxLR effector protein</fullName>
    </recommendedName>
</protein>
<evidence type="ECO:0008006" key="20">
    <source>
        <dbReference type="Google" id="ProtNLM"/>
    </source>
</evidence>
<dbReference type="Proteomes" id="UP000437068">
    <property type="component" value="Unassembled WGS sequence"/>
</dbReference>
<evidence type="ECO:0000313" key="14">
    <source>
        <dbReference type="Proteomes" id="UP000440367"/>
    </source>
</evidence>
<accession>A0A6A3YAT8</accession>
<evidence type="ECO:0000313" key="16">
    <source>
        <dbReference type="Proteomes" id="UP000441208"/>
    </source>
</evidence>
<evidence type="ECO:0000313" key="6">
    <source>
        <dbReference type="EMBL" id="KAE9146541.1"/>
    </source>
</evidence>
<evidence type="ECO:0000313" key="11">
    <source>
        <dbReference type="Proteomes" id="UP000429523"/>
    </source>
</evidence>
<dbReference type="EMBL" id="QXGB01000435">
    <property type="protein sequence ID" value="KAE9215054.1"/>
    <property type="molecule type" value="Genomic_DNA"/>
</dbReference>
<evidence type="ECO:0000313" key="19">
    <source>
        <dbReference type="Proteomes" id="UP000488956"/>
    </source>
</evidence>
<reference evidence="11 12" key="1">
    <citation type="submission" date="2018-08" db="EMBL/GenBank/DDBJ databases">
        <title>Genomic investigation of the strawberry pathogen Phytophthora fragariae indicates pathogenicity is determined by transcriptional variation in three key races.</title>
        <authorList>
            <person name="Adams T.M."/>
            <person name="Armitage A.D."/>
            <person name="Sobczyk M.K."/>
            <person name="Bates H.J."/>
            <person name="Dunwell J.M."/>
            <person name="Nellist C.F."/>
            <person name="Harrison R.J."/>
        </authorList>
    </citation>
    <scope>NUCLEOTIDE SEQUENCE [LARGE SCALE GENOMIC DNA]</scope>
    <source>
        <strain evidence="10 13">A4</strain>
        <strain evidence="9 14">BC-1</strain>
        <strain evidence="8 18">BC-23</strain>
        <strain evidence="7 12">NOV-27</strain>
        <strain evidence="6 15">NOV-5</strain>
        <strain evidence="4 16">NOV-71</strain>
        <strain evidence="2 11">NOV-9</strain>
        <strain evidence="5 19">ONT-3</strain>
        <strain evidence="3 17">SCRP245</strain>
    </source>
</reference>
<dbReference type="EMBL" id="QXFZ01000217">
    <property type="protein sequence ID" value="KAE9126382.1"/>
    <property type="molecule type" value="Genomic_DNA"/>
</dbReference>
<dbReference type="EMBL" id="QXGF01000228">
    <property type="protein sequence ID" value="KAE8943935.1"/>
    <property type="molecule type" value="Genomic_DNA"/>
</dbReference>
<dbReference type="Proteomes" id="UP000433483">
    <property type="component" value="Unassembled WGS sequence"/>
</dbReference>
<evidence type="ECO:0000313" key="4">
    <source>
        <dbReference type="EMBL" id="KAE9126382.1"/>
    </source>
</evidence>
<evidence type="ECO:0000313" key="13">
    <source>
        <dbReference type="Proteomes" id="UP000437068"/>
    </source>
</evidence>
<organism evidence="7 12">
    <name type="scientific">Phytophthora fragariae</name>
    <dbReference type="NCBI Taxonomy" id="53985"/>
    <lineage>
        <taxon>Eukaryota</taxon>
        <taxon>Sar</taxon>
        <taxon>Stramenopiles</taxon>
        <taxon>Oomycota</taxon>
        <taxon>Peronosporomycetes</taxon>
        <taxon>Peronosporales</taxon>
        <taxon>Peronosporaceae</taxon>
        <taxon>Phytophthora</taxon>
    </lineage>
</organism>
<dbReference type="Proteomes" id="UP000441208">
    <property type="component" value="Unassembled WGS sequence"/>
</dbReference>
<evidence type="ECO:0000313" key="18">
    <source>
        <dbReference type="Proteomes" id="UP000476176"/>
    </source>
</evidence>
<evidence type="ECO:0000313" key="9">
    <source>
        <dbReference type="EMBL" id="KAE9238636.1"/>
    </source>
</evidence>
<dbReference type="EMBL" id="QXGC01000405">
    <property type="protein sequence ID" value="KAE9237256.1"/>
    <property type="molecule type" value="Genomic_DNA"/>
</dbReference>
<keyword evidence="12" id="KW-1185">Reference proteome</keyword>
<proteinExistence type="predicted"/>
<keyword evidence="1" id="KW-0732">Signal</keyword>
<evidence type="ECO:0000313" key="10">
    <source>
        <dbReference type="EMBL" id="KAE9313463.1"/>
    </source>
</evidence>
<name>A0A6A3YAT8_9STRA</name>
<dbReference type="EMBL" id="QXGA01000400">
    <property type="protein sequence ID" value="KAE9146541.1"/>
    <property type="molecule type" value="Genomic_DNA"/>
</dbReference>
<evidence type="ECO:0000313" key="5">
    <source>
        <dbReference type="EMBL" id="KAE9126621.1"/>
    </source>
</evidence>
<dbReference type="AlphaFoldDB" id="A0A6A3YAT8"/>
<dbReference type="EMBL" id="QXGE01000403">
    <property type="protein sequence ID" value="KAE9313463.1"/>
    <property type="molecule type" value="Genomic_DNA"/>
</dbReference>
<feature type="signal peptide" evidence="1">
    <location>
        <begin position="1"/>
        <end position="20"/>
    </location>
</feature>
<evidence type="ECO:0000313" key="7">
    <source>
        <dbReference type="EMBL" id="KAE9215054.1"/>
    </source>
</evidence>
<evidence type="ECO:0000313" key="2">
    <source>
        <dbReference type="EMBL" id="KAE8943935.1"/>
    </source>
</evidence>
<sequence length="63" mass="6921">MFRFWLLLSVPIHAYSECSAFKIYLLVSIGRSLRVALEAASYSASPMSSSEAISPMLSSTNTM</sequence>
<evidence type="ECO:0000313" key="3">
    <source>
        <dbReference type="EMBL" id="KAE9013791.1"/>
    </source>
</evidence>
<evidence type="ECO:0000313" key="8">
    <source>
        <dbReference type="EMBL" id="KAE9237256.1"/>
    </source>
</evidence>
<dbReference type="Proteomes" id="UP000476176">
    <property type="component" value="Unassembled WGS sequence"/>
</dbReference>
<dbReference type="Proteomes" id="UP000440367">
    <property type="component" value="Unassembled WGS sequence"/>
</dbReference>
<dbReference type="Proteomes" id="UP000440732">
    <property type="component" value="Unassembled WGS sequence"/>
</dbReference>
<evidence type="ECO:0000313" key="17">
    <source>
        <dbReference type="Proteomes" id="UP000460718"/>
    </source>
</evidence>
<dbReference type="Proteomes" id="UP000460718">
    <property type="component" value="Unassembled WGS sequence"/>
</dbReference>
<dbReference type="EMBL" id="QXGD01000468">
    <property type="protein sequence ID" value="KAE9238636.1"/>
    <property type="molecule type" value="Genomic_DNA"/>
</dbReference>
<dbReference type="EMBL" id="QXFX01000189">
    <property type="protein sequence ID" value="KAE9126621.1"/>
    <property type="molecule type" value="Genomic_DNA"/>
</dbReference>
<gene>
    <name evidence="10" type="ORF">PF001_g8730</name>
    <name evidence="9" type="ORF">PF002_g10603</name>
    <name evidence="8" type="ORF">PF004_g8615</name>
    <name evidence="7" type="ORF">PF005_g9578</name>
    <name evidence="6" type="ORF">PF006_g8688</name>
    <name evidence="4" type="ORF">PF007_g6000</name>
    <name evidence="2" type="ORF">PF009_g6361</name>
    <name evidence="5" type="ORF">PF010_g5216</name>
    <name evidence="3" type="ORF">PF011_g8328</name>
</gene>